<dbReference type="PANTHER" id="PTHR43617">
    <property type="entry name" value="L-AMINO ACID N-ACETYLTRANSFERASE"/>
    <property type="match status" value="1"/>
</dbReference>
<sequence length="147" mass="17152">MLIREIKIEEYNQLEDFLYEAIFQFDPENLIPREVIQLPEVYVFIKDFGSKKDDYCLVAEADNKIVGAVWVRIIDGEIKGFGHIDKHTPEFAISIIPEYRGKGIGTKLMHCMLNYLKQKGYKQASLSVQKENYALRLYQKVGFEIIK</sequence>
<dbReference type="SUPFAM" id="SSF55729">
    <property type="entry name" value="Acyl-CoA N-acyltransferases (Nat)"/>
    <property type="match status" value="1"/>
</dbReference>
<dbReference type="KEGG" id="fya:KMW28_00235"/>
<evidence type="ECO:0000313" key="3">
    <source>
        <dbReference type="Proteomes" id="UP000678679"/>
    </source>
</evidence>
<dbReference type="Gene3D" id="3.40.630.30">
    <property type="match status" value="1"/>
</dbReference>
<dbReference type="InterPro" id="IPR050276">
    <property type="entry name" value="MshD_Acetyltransferase"/>
</dbReference>
<dbReference type="InterPro" id="IPR016181">
    <property type="entry name" value="Acyl_CoA_acyltransferase"/>
</dbReference>
<reference evidence="2 3" key="1">
    <citation type="submission" date="2021-05" db="EMBL/GenBank/DDBJ databases">
        <title>Comparative genomic studies on the polysaccharide-degrading batcterial strains of the Flammeovirga genus.</title>
        <authorList>
            <person name="Zewei F."/>
            <person name="Zheng Z."/>
            <person name="Yu L."/>
            <person name="Ruyue G."/>
            <person name="Yanhong M."/>
            <person name="Yuanyuan C."/>
            <person name="Jingyan G."/>
            <person name="Wenjun H."/>
        </authorList>
    </citation>
    <scope>NUCLEOTIDE SEQUENCE [LARGE SCALE GENOMIC DNA]</scope>
    <source>
        <strain evidence="2 3">NBRC:100898</strain>
    </source>
</reference>
<evidence type="ECO:0000259" key="1">
    <source>
        <dbReference type="PROSITE" id="PS51186"/>
    </source>
</evidence>
<dbReference type="Proteomes" id="UP000678679">
    <property type="component" value="Chromosome 1"/>
</dbReference>
<keyword evidence="3" id="KW-1185">Reference proteome</keyword>
<dbReference type="RefSeq" id="WP_169665771.1">
    <property type="nucleotide sequence ID" value="NZ_CP076132.1"/>
</dbReference>
<dbReference type="PROSITE" id="PS51186">
    <property type="entry name" value="GNAT"/>
    <property type="match status" value="1"/>
</dbReference>
<proteinExistence type="predicted"/>
<gene>
    <name evidence="2" type="ORF">KMW28_00235</name>
</gene>
<name>A0AAX1N3D1_9BACT</name>
<protein>
    <submittedName>
        <fullName evidence="2">GNAT family N-acetyltransferase</fullName>
    </submittedName>
</protein>
<organism evidence="2 3">
    <name type="scientific">Flammeovirga yaeyamensis</name>
    <dbReference type="NCBI Taxonomy" id="367791"/>
    <lineage>
        <taxon>Bacteria</taxon>
        <taxon>Pseudomonadati</taxon>
        <taxon>Bacteroidota</taxon>
        <taxon>Cytophagia</taxon>
        <taxon>Cytophagales</taxon>
        <taxon>Flammeovirgaceae</taxon>
        <taxon>Flammeovirga</taxon>
    </lineage>
</organism>
<dbReference type="Pfam" id="PF00583">
    <property type="entry name" value="Acetyltransf_1"/>
    <property type="match status" value="1"/>
</dbReference>
<dbReference type="EMBL" id="CP076132">
    <property type="protein sequence ID" value="QWG02049.1"/>
    <property type="molecule type" value="Genomic_DNA"/>
</dbReference>
<dbReference type="CDD" id="cd04301">
    <property type="entry name" value="NAT_SF"/>
    <property type="match status" value="1"/>
</dbReference>
<dbReference type="GO" id="GO:0016747">
    <property type="term" value="F:acyltransferase activity, transferring groups other than amino-acyl groups"/>
    <property type="evidence" value="ECO:0007669"/>
    <property type="project" value="InterPro"/>
</dbReference>
<accession>A0AAX1N3D1</accession>
<dbReference type="InterPro" id="IPR000182">
    <property type="entry name" value="GNAT_dom"/>
</dbReference>
<dbReference type="AlphaFoldDB" id="A0AAX1N3D1"/>
<evidence type="ECO:0000313" key="2">
    <source>
        <dbReference type="EMBL" id="QWG02049.1"/>
    </source>
</evidence>
<feature type="domain" description="N-acetyltransferase" evidence="1">
    <location>
        <begin position="1"/>
        <end position="147"/>
    </location>
</feature>